<name>A0A0C3D3N6_9AGAM</name>
<dbReference type="HOGENOM" id="CLU_2074507_0_0_1"/>
<sequence length="118" mass="12907">MAVDMIPTRRLLTVKQCYHGRCPGAQHCTVGESDVIGDADEPAKSLMTSDSYCSSKSSFGSDRNVSLAGLRSWNGQKNVFRFPFVGRTSKAPPVGAAAFKPKLSRDASFYTLRWLEGE</sequence>
<reference evidence="2" key="2">
    <citation type="submission" date="2015-01" db="EMBL/GenBank/DDBJ databases">
        <title>Evolutionary Origins and Diversification of the Mycorrhizal Mutualists.</title>
        <authorList>
            <consortium name="DOE Joint Genome Institute"/>
            <consortium name="Mycorrhizal Genomics Consortium"/>
            <person name="Kohler A."/>
            <person name="Kuo A."/>
            <person name="Nagy L.G."/>
            <person name="Floudas D."/>
            <person name="Copeland A."/>
            <person name="Barry K.W."/>
            <person name="Cichocki N."/>
            <person name="Veneault-Fourrey C."/>
            <person name="LaButti K."/>
            <person name="Lindquist E.A."/>
            <person name="Lipzen A."/>
            <person name="Lundell T."/>
            <person name="Morin E."/>
            <person name="Murat C."/>
            <person name="Riley R."/>
            <person name="Ohm R."/>
            <person name="Sun H."/>
            <person name="Tunlid A."/>
            <person name="Henrissat B."/>
            <person name="Grigoriev I.V."/>
            <person name="Hibbett D.S."/>
            <person name="Martin F."/>
        </authorList>
    </citation>
    <scope>NUCLEOTIDE SEQUENCE [LARGE SCALE GENOMIC DNA]</scope>
    <source>
        <strain evidence="2">Foug A</strain>
    </source>
</reference>
<organism evidence="1 2">
    <name type="scientific">Scleroderma citrinum Foug A</name>
    <dbReference type="NCBI Taxonomy" id="1036808"/>
    <lineage>
        <taxon>Eukaryota</taxon>
        <taxon>Fungi</taxon>
        <taxon>Dikarya</taxon>
        <taxon>Basidiomycota</taxon>
        <taxon>Agaricomycotina</taxon>
        <taxon>Agaricomycetes</taxon>
        <taxon>Agaricomycetidae</taxon>
        <taxon>Boletales</taxon>
        <taxon>Sclerodermatineae</taxon>
        <taxon>Sclerodermataceae</taxon>
        <taxon>Scleroderma</taxon>
    </lineage>
</organism>
<evidence type="ECO:0000313" key="2">
    <source>
        <dbReference type="Proteomes" id="UP000053989"/>
    </source>
</evidence>
<reference evidence="1 2" key="1">
    <citation type="submission" date="2014-04" db="EMBL/GenBank/DDBJ databases">
        <authorList>
            <consortium name="DOE Joint Genome Institute"/>
            <person name="Kuo A."/>
            <person name="Kohler A."/>
            <person name="Nagy L.G."/>
            <person name="Floudas D."/>
            <person name="Copeland A."/>
            <person name="Barry K.W."/>
            <person name="Cichocki N."/>
            <person name="Veneault-Fourrey C."/>
            <person name="LaButti K."/>
            <person name="Lindquist E.A."/>
            <person name="Lipzen A."/>
            <person name="Lundell T."/>
            <person name="Morin E."/>
            <person name="Murat C."/>
            <person name="Sun H."/>
            <person name="Tunlid A."/>
            <person name="Henrissat B."/>
            <person name="Grigoriev I.V."/>
            <person name="Hibbett D.S."/>
            <person name="Martin F."/>
            <person name="Nordberg H.P."/>
            <person name="Cantor M.N."/>
            <person name="Hua S.X."/>
        </authorList>
    </citation>
    <scope>NUCLEOTIDE SEQUENCE [LARGE SCALE GENOMIC DNA]</scope>
    <source>
        <strain evidence="1 2">Foug A</strain>
    </source>
</reference>
<dbReference type="Proteomes" id="UP000053989">
    <property type="component" value="Unassembled WGS sequence"/>
</dbReference>
<accession>A0A0C3D3N6</accession>
<protein>
    <submittedName>
        <fullName evidence="1">Uncharacterized protein</fullName>
    </submittedName>
</protein>
<dbReference type="InParanoid" id="A0A0C3D3N6"/>
<proteinExistence type="predicted"/>
<evidence type="ECO:0000313" key="1">
    <source>
        <dbReference type="EMBL" id="KIM55405.1"/>
    </source>
</evidence>
<dbReference type="EMBL" id="KN822135">
    <property type="protein sequence ID" value="KIM55405.1"/>
    <property type="molecule type" value="Genomic_DNA"/>
</dbReference>
<dbReference type="AlphaFoldDB" id="A0A0C3D3N6"/>
<gene>
    <name evidence="1" type="ORF">SCLCIDRAFT_1221082</name>
</gene>
<keyword evidence="2" id="KW-1185">Reference proteome</keyword>